<dbReference type="Gramene" id="Pp3c17_8400V3.1">
    <property type="protein sequence ID" value="PAC:32906945.CDS.1"/>
    <property type="gene ID" value="Pp3c17_8400"/>
</dbReference>
<dbReference type="PaxDb" id="3218-PP1S392_47V6.1"/>
<keyword evidence="4" id="KW-1185">Reference proteome</keyword>
<evidence type="ECO:0000313" key="4">
    <source>
        <dbReference type="Proteomes" id="UP000006727"/>
    </source>
</evidence>
<feature type="compositionally biased region" description="Polar residues" evidence="1">
    <location>
        <begin position="167"/>
        <end position="178"/>
    </location>
</feature>
<organism evidence="2">
    <name type="scientific">Physcomitrium patens</name>
    <name type="common">Spreading-leaved earth moss</name>
    <name type="synonym">Physcomitrella patens</name>
    <dbReference type="NCBI Taxonomy" id="3218"/>
    <lineage>
        <taxon>Eukaryota</taxon>
        <taxon>Viridiplantae</taxon>
        <taxon>Streptophyta</taxon>
        <taxon>Embryophyta</taxon>
        <taxon>Bryophyta</taxon>
        <taxon>Bryophytina</taxon>
        <taxon>Bryopsida</taxon>
        <taxon>Funariidae</taxon>
        <taxon>Funariales</taxon>
        <taxon>Funariaceae</taxon>
        <taxon>Physcomitrium</taxon>
    </lineage>
</organism>
<feature type="region of interest" description="Disordered" evidence="1">
    <location>
        <begin position="1"/>
        <end position="25"/>
    </location>
</feature>
<proteinExistence type="predicted"/>
<reference evidence="3" key="3">
    <citation type="submission" date="2020-12" db="UniProtKB">
        <authorList>
            <consortium name="EnsemblPlants"/>
        </authorList>
    </citation>
    <scope>IDENTIFICATION</scope>
</reference>
<dbReference type="Proteomes" id="UP000006727">
    <property type="component" value="Chromosome 17"/>
</dbReference>
<feature type="compositionally biased region" description="Polar residues" evidence="1">
    <location>
        <begin position="1"/>
        <end position="10"/>
    </location>
</feature>
<evidence type="ECO:0000256" key="1">
    <source>
        <dbReference type="SAM" id="MobiDB-lite"/>
    </source>
</evidence>
<name>A9TZZ2_PHYPA</name>
<dbReference type="EnsemblPlants" id="Pp3c17_8400V3.2">
    <property type="protein sequence ID" value="PAC:32906946.CDS.1"/>
    <property type="gene ID" value="Pp3c17_8400"/>
</dbReference>
<dbReference type="EnsemblPlants" id="Pp3c17_8400V3.1">
    <property type="protein sequence ID" value="PAC:32906945.CDS.1"/>
    <property type="gene ID" value="Pp3c17_8400"/>
</dbReference>
<sequence length="178" mass="20410">MASHQQTAKEMQQRRETNHSANGKTRWFGLGDLVMQADGCTMEQKGEKLQPKWKGPLEVRKVFEGQRYLLGTLEGQVQAKHVQGRHLKAFESRRRVAEENAVPPSSDQRCCHGCDEGEDEEGGERERERAGDGDGILRRRRLLEQERRRKGKRQVGNCHAPTFPKLSWSNRLDPNHVS</sequence>
<feature type="region of interest" description="Disordered" evidence="1">
    <location>
        <begin position="95"/>
        <end position="178"/>
    </location>
</feature>
<reference evidence="2 4" key="1">
    <citation type="journal article" date="2008" name="Science">
        <title>The Physcomitrella genome reveals evolutionary insights into the conquest of land by plants.</title>
        <authorList>
            <person name="Rensing S."/>
            <person name="Lang D."/>
            <person name="Zimmer A."/>
            <person name="Terry A."/>
            <person name="Salamov A."/>
            <person name="Shapiro H."/>
            <person name="Nishiyama T."/>
            <person name="Perroud P.-F."/>
            <person name="Lindquist E."/>
            <person name="Kamisugi Y."/>
            <person name="Tanahashi T."/>
            <person name="Sakakibara K."/>
            <person name="Fujita T."/>
            <person name="Oishi K."/>
            <person name="Shin-I T."/>
            <person name="Kuroki Y."/>
            <person name="Toyoda A."/>
            <person name="Suzuki Y."/>
            <person name="Hashimoto A."/>
            <person name="Yamaguchi K."/>
            <person name="Sugano A."/>
            <person name="Kohara Y."/>
            <person name="Fujiyama A."/>
            <person name="Anterola A."/>
            <person name="Aoki S."/>
            <person name="Ashton N."/>
            <person name="Barbazuk W.B."/>
            <person name="Barker E."/>
            <person name="Bennetzen J."/>
            <person name="Bezanilla M."/>
            <person name="Blankenship R."/>
            <person name="Cho S.H."/>
            <person name="Dutcher S."/>
            <person name="Estelle M."/>
            <person name="Fawcett J.A."/>
            <person name="Gundlach H."/>
            <person name="Hanada K."/>
            <person name="Heyl A."/>
            <person name="Hicks K.A."/>
            <person name="Hugh J."/>
            <person name="Lohr M."/>
            <person name="Mayer K."/>
            <person name="Melkozernov A."/>
            <person name="Murata T."/>
            <person name="Nelson D."/>
            <person name="Pils B."/>
            <person name="Prigge M."/>
            <person name="Reiss B."/>
            <person name="Renner T."/>
            <person name="Rombauts S."/>
            <person name="Rushton P."/>
            <person name="Sanderfoot A."/>
            <person name="Schween G."/>
            <person name="Shiu S.-H."/>
            <person name="Stueber K."/>
            <person name="Theodoulou F.L."/>
            <person name="Tu H."/>
            <person name="Van de Peer Y."/>
            <person name="Verrier P.J."/>
            <person name="Waters E."/>
            <person name="Wood A."/>
            <person name="Yang L."/>
            <person name="Cove D."/>
            <person name="Cuming A."/>
            <person name="Hasebe M."/>
            <person name="Lucas S."/>
            <person name="Mishler D.B."/>
            <person name="Reski R."/>
            <person name="Grigoriev I."/>
            <person name="Quatrano R.S."/>
            <person name="Boore J.L."/>
        </authorList>
    </citation>
    <scope>NUCLEOTIDE SEQUENCE [LARGE SCALE GENOMIC DNA]</scope>
    <source>
        <strain evidence="3 4">cv. Gransden 2004</strain>
    </source>
</reference>
<protein>
    <submittedName>
        <fullName evidence="2 3">Uncharacterized protein</fullName>
    </submittedName>
</protein>
<reference evidence="2 4" key="2">
    <citation type="journal article" date="2018" name="Plant J.">
        <title>The Physcomitrella patens chromosome-scale assembly reveals moss genome structure and evolution.</title>
        <authorList>
            <person name="Lang D."/>
            <person name="Ullrich K.K."/>
            <person name="Murat F."/>
            <person name="Fuchs J."/>
            <person name="Jenkins J."/>
            <person name="Haas F.B."/>
            <person name="Piednoel M."/>
            <person name="Gundlach H."/>
            <person name="Van Bel M."/>
            <person name="Meyberg R."/>
            <person name="Vives C."/>
            <person name="Morata J."/>
            <person name="Symeonidi A."/>
            <person name="Hiss M."/>
            <person name="Muchero W."/>
            <person name="Kamisugi Y."/>
            <person name="Saleh O."/>
            <person name="Blanc G."/>
            <person name="Decker E.L."/>
            <person name="van Gessel N."/>
            <person name="Grimwood J."/>
            <person name="Hayes R.D."/>
            <person name="Graham S.W."/>
            <person name="Gunter L.E."/>
            <person name="McDaniel S.F."/>
            <person name="Hoernstein S.N.W."/>
            <person name="Larsson A."/>
            <person name="Li F.W."/>
            <person name="Perroud P.F."/>
            <person name="Phillips J."/>
            <person name="Ranjan P."/>
            <person name="Rokshar D.S."/>
            <person name="Rothfels C.J."/>
            <person name="Schneider L."/>
            <person name="Shu S."/>
            <person name="Stevenson D.W."/>
            <person name="Thummler F."/>
            <person name="Tillich M."/>
            <person name="Villarreal Aguilar J.C."/>
            <person name="Widiez T."/>
            <person name="Wong G.K."/>
            <person name="Wymore A."/>
            <person name="Zhang Y."/>
            <person name="Zimmer A.D."/>
            <person name="Quatrano R.S."/>
            <person name="Mayer K.F.X."/>
            <person name="Goodstein D."/>
            <person name="Casacuberta J.M."/>
            <person name="Vandepoele K."/>
            <person name="Reski R."/>
            <person name="Cuming A.C."/>
            <person name="Tuskan G.A."/>
            <person name="Maumus F."/>
            <person name="Salse J."/>
            <person name="Schmutz J."/>
            <person name="Rensing S.A."/>
        </authorList>
    </citation>
    <scope>NUCLEOTIDE SEQUENCE [LARGE SCALE GENOMIC DNA]</scope>
    <source>
        <strain evidence="3 4">cv. Gransden 2004</strain>
    </source>
</reference>
<dbReference type="AlphaFoldDB" id="A9TZZ2"/>
<feature type="compositionally biased region" description="Basic and acidic residues" evidence="1">
    <location>
        <begin position="124"/>
        <end position="147"/>
    </location>
</feature>
<evidence type="ECO:0000313" key="2">
    <source>
        <dbReference type="EMBL" id="PNR35957.1"/>
    </source>
</evidence>
<dbReference type="Gramene" id="Pp3c17_8400V3.2">
    <property type="protein sequence ID" value="PAC:32906946.CDS.1"/>
    <property type="gene ID" value="Pp3c17_8400"/>
</dbReference>
<dbReference type="InParanoid" id="A9TZZ2"/>
<dbReference type="HOGENOM" id="CLU_1513039_0_0_1"/>
<gene>
    <name evidence="2" type="ORF">PHYPA_021807</name>
</gene>
<accession>A9TZZ2</accession>
<dbReference type="EMBL" id="ABEU02000017">
    <property type="protein sequence ID" value="PNR35957.1"/>
    <property type="molecule type" value="Genomic_DNA"/>
</dbReference>
<evidence type="ECO:0000313" key="3">
    <source>
        <dbReference type="EnsemblPlants" id="PAC:32906945.CDS.1"/>
    </source>
</evidence>